<dbReference type="Proteomes" id="UP000268233">
    <property type="component" value="Unassembled WGS sequence"/>
</dbReference>
<proteinExistence type="predicted"/>
<name>A0A495R819_9EURY</name>
<accession>A0A495R819</accession>
<comment type="caution">
    <text evidence="1">The sequence shown here is derived from an EMBL/GenBank/DDBJ whole genome shotgun (WGS) entry which is preliminary data.</text>
</comment>
<gene>
    <name evidence="1" type="ORF">BDK61_2574</name>
</gene>
<keyword evidence="2" id="KW-1185">Reference proteome</keyword>
<dbReference type="AlphaFoldDB" id="A0A495R819"/>
<evidence type="ECO:0000313" key="2">
    <source>
        <dbReference type="Proteomes" id="UP000268233"/>
    </source>
</evidence>
<organism evidence="1 2">
    <name type="scientific">Haloarcula quadrata</name>
    <dbReference type="NCBI Taxonomy" id="182779"/>
    <lineage>
        <taxon>Archaea</taxon>
        <taxon>Methanobacteriati</taxon>
        <taxon>Methanobacteriota</taxon>
        <taxon>Stenosarchaea group</taxon>
        <taxon>Halobacteria</taxon>
        <taxon>Halobacteriales</taxon>
        <taxon>Haloarculaceae</taxon>
        <taxon>Haloarcula</taxon>
    </lineage>
</organism>
<protein>
    <submittedName>
        <fullName evidence="1">Uncharacterized protein</fullName>
    </submittedName>
</protein>
<evidence type="ECO:0000313" key="1">
    <source>
        <dbReference type="EMBL" id="RKS83236.1"/>
    </source>
</evidence>
<dbReference type="EMBL" id="RBWW01000001">
    <property type="protein sequence ID" value="RKS83236.1"/>
    <property type="molecule type" value="Genomic_DNA"/>
</dbReference>
<reference evidence="1 2" key="1">
    <citation type="submission" date="2018-10" db="EMBL/GenBank/DDBJ databases">
        <title>Genomic Encyclopedia of Archaeal and Bacterial Type Strains, Phase II (KMG-II): from individual species to whole genera.</title>
        <authorList>
            <person name="Goeker M."/>
        </authorList>
    </citation>
    <scope>NUCLEOTIDE SEQUENCE [LARGE SCALE GENOMIC DNA]</scope>
    <source>
        <strain evidence="1 2">DSM 11927</strain>
    </source>
</reference>
<sequence>MLEDLVQEQYKNSTRTVQEQYKNPPQNENPAIIEFYYKL</sequence>